<dbReference type="EMBL" id="AHKC01001531">
    <property type="protein sequence ID" value="EKF39190.1"/>
    <property type="molecule type" value="Genomic_DNA"/>
</dbReference>
<protein>
    <submittedName>
        <fullName evidence="2">Uncharacterized protein</fullName>
    </submittedName>
</protein>
<dbReference type="OrthoDB" id="250413at2759"/>
<dbReference type="Proteomes" id="UP000007350">
    <property type="component" value="Unassembled WGS sequence"/>
</dbReference>
<feature type="region of interest" description="Disordered" evidence="1">
    <location>
        <begin position="249"/>
        <end position="278"/>
    </location>
</feature>
<evidence type="ECO:0000313" key="3">
    <source>
        <dbReference type="Proteomes" id="UP000007350"/>
    </source>
</evidence>
<dbReference type="AlphaFoldDB" id="K2NII9"/>
<sequence>MARHGWISPHLFTGSRAATSAATRGREVGGGGGGSSSPVLGDYYCAPEGGDDESSIFDDEILMMTDAEKEAFAELQSRLEEQCLSQFYHHRHPSPSEDSGVVEGVKSRGGGGGRLNDNALHRNASGASIRIDGSQPVSSTRLRHCRSRSSPAGNRSPLAYPSARRSQEREAWYRSQLEEELTFHPQINSTEVAPRYMEAATRRSREVSAEDDAAETSQFRPVTNRLRTSSLSDHLSQYLRTPVHLRLGRTASASSQRRGRQQLEVKPRECGGVQSGGKDRQLTEAFLRRLEETNQRREKNLQRLVVMHNTELTFRPKLAPGTRRRKTPSAVAPHIRGETRGGTTQLRHTSVGSGDPEAEVSFPNASVRPSPHINSRSRIMKRSLNDLRLFEVRRQQRLEQLRAEHEAMERQAVSGKPDVSIGSRRLTETIFGGDVTHEIIQQYLQRNARKRAAAIRAEYEARQREEERQLTFRPEVHPAPPHVHEIAQELALNKSLTVKKSMPKPIFRFS</sequence>
<accession>K2NII9</accession>
<gene>
    <name evidence="2" type="ORF">MOQ_000588</name>
</gene>
<comment type="caution">
    <text evidence="2">The sequence shown here is derived from an EMBL/GenBank/DDBJ whole genome shotgun (WGS) entry which is preliminary data.</text>
</comment>
<feature type="region of interest" description="Disordered" evidence="1">
    <location>
        <begin position="320"/>
        <end position="373"/>
    </location>
</feature>
<feature type="compositionally biased region" description="Polar residues" evidence="1">
    <location>
        <begin position="341"/>
        <end position="352"/>
    </location>
</feature>
<name>K2NII9_TRYCR</name>
<evidence type="ECO:0000313" key="2">
    <source>
        <dbReference type="EMBL" id="EKF39190.1"/>
    </source>
</evidence>
<reference evidence="2 3" key="1">
    <citation type="journal article" date="2012" name="BMC Genomics">
        <title>Comparative genomic analysis of human infective Trypanosoma cruzi lineages with the bat-restricted subspecies T. cruzi marinkellei.</title>
        <authorList>
            <person name="Franzen O."/>
            <person name="Talavera-Lopez C."/>
            <person name="Ochaya S."/>
            <person name="Butler C.E."/>
            <person name="Messenger L.A."/>
            <person name="Lewis M.D."/>
            <person name="Llewellyn M.S."/>
            <person name="Marinkelle C.J."/>
            <person name="Tyler K.M."/>
            <person name="Miles M.A."/>
            <person name="Andersson B."/>
        </authorList>
    </citation>
    <scope>NUCLEOTIDE SEQUENCE [LARGE SCALE GENOMIC DNA]</scope>
    <source>
        <strain evidence="2 3">B7</strain>
    </source>
</reference>
<feature type="region of interest" description="Disordered" evidence="1">
    <location>
        <begin position="89"/>
        <end position="165"/>
    </location>
</feature>
<proteinExistence type="predicted"/>
<feature type="region of interest" description="Disordered" evidence="1">
    <location>
        <begin position="18"/>
        <end position="45"/>
    </location>
</feature>
<keyword evidence="3" id="KW-1185">Reference proteome</keyword>
<evidence type="ECO:0000256" key="1">
    <source>
        <dbReference type="SAM" id="MobiDB-lite"/>
    </source>
</evidence>
<organism evidence="2 3">
    <name type="scientific">Trypanosoma cruzi marinkellei</name>
    <dbReference type="NCBI Taxonomy" id="85056"/>
    <lineage>
        <taxon>Eukaryota</taxon>
        <taxon>Discoba</taxon>
        <taxon>Euglenozoa</taxon>
        <taxon>Kinetoplastea</taxon>
        <taxon>Metakinetoplastina</taxon>
        <taxon>Trypanosomatida</taxon>
        <taxon>Trypanosomatidae</taxon>
        <taxon>Trypanosoma</taxon>
        <taxon>Schizotrypanum</taxon>
    </lineage>
</organism>